<gene>
    <name evidence="1" type="ORF">GMARGA_LOCUS45218</name>
</gene>
<comment type="caution">
    <text evidence="1">The sequence shown here is derived from an EMBL/GenBank/DDBJ whole genome shotgun (WGS) entry which is preliminary data.</text>
</comment>
<protein>
    <submittedName>
        <fullName evidence="1">3348_t:CDS:1</fullName>
    </submittedName>
</protein>
<evidence type="ECO:0000313" key="2">
    <source>
        <dbReference type="Proteomes" id="UP000789901"/>
    </source>
</evidence>
<sequence length="49" mass="5390">LINMTAVVRKLPIVKDEDAIMVVALSDHVDQGSITIEIDCHYFASAPHL</sequence>
<keyword evidence="2" id="KW-1185">Reference proteome</keyword>
<evidence type="ECO:0000313" key="1">
    <source>
        <dbReference type="EMBL" id="CAG8856397.1"/>
    </source>
</evidence>
<accession>A0ABN7XM53</accession>
<organism evidence="1 2">
    <name type="scientific">Gigaspora margarita</name>
    <dbReference type="NCBI Taxonomy" id="4874"/>
    <lineage>
        <taxon>Eukaryota</taxon>
        <taxon>Fungi</taxon>
        <taxon>Fungi incertae sedis</taxon>
        <taxon>Mucoromycota</taxon>
        <taxon>Glomeromycotina</taxon>
        <taxon>Glomeromycetes</taxon>
        <taxon>Diversisporales</taxon>
        <taxon>Gigasporaceae</taxon>
        <taxon>Gigaspora</taxon>
    </lineage>
</organism>
<name>A0ABN7XM53_GIGMA</name>
<dbReference type="EMBL" id="CAJVQB010159647">
    <property type="protein sequence ID" value="CAG8856397.1"/>
    <property type="molecule type" value="Genomic_DNA"/>
</dbReference>
<reference evidence="1 2" key="1">
    <citation type="submission" date="2021-06" db="EMBL/GenBank/DDBJ databases">
        <authorList>
            <person name="Kallberg Y."/>
            <person name="Tangrot J."/>
            <person name="Rosling A."/>
        </authorList>
    </citation>
    <scope>NUCLEOTIDE SEQUENCE [LARGE SCALE GENOMIC DNA]</scope>
    <source>
        <strain evidence="1 2">120-4 pot B 10/14</strain>
    </source>
</reference>
<feature type="non-terminal residue" evidence="1">
    <location>
        <position position="1"/>
    </location>
</feature>
<dbReference type="Proteomes" id="UP000789901">
    <property type="component" value="Unassembled WGS sequence"/>
</dbReference>
<proteinExistence type="predicted"/>